<reference evidence="3" key="2">
    <citation type="journal article" date="2006" name="PLoS Pathog.">
        <title>New perspectives on host-parasite interplay by comparative transcriptomic and proteomic analyses of Schistosoma japonicum.</title>
        <authorList>
            <person name="Liu F."/>
            <person name="Lu J."/>
            <person name="Hu W."/>
            <person name="Wang S.Y."/>
            <person name="Cui S.J."/>
            <person name="Chi M."/>
            <person name="Yan Q."/>
            <person name="Wang X.R."/>
            <person name="Song H.D."/>
            <person name="Xu X.N."/>
            <person name="Wang J.J."/>
            <person name="Zhang X.L."/>
            <person name="Zhang X."/>
            <person name="Wang Z.Q."/>
            <person name="Xue C.L."/>
            <person name="Brindley P.J."/>
            <person name="McManus D.P."/>
            <person name="Yang P.Y."/>
            <person name="Feng Z."/>
            <person name="Chen Z."/>
            <person name="Han Z.G."/>
        </authorList>
    </citation>
    <scope>NUCLEOTIDE SEQUENCE</scope>
</reference>
<evidence type="ECO:0000313" key="5">
    <source>
        <dbReference type="Proteomes" id="UP000311919"/>
    </source>
</evidence>
<dbReference type="OrthoDB" id="10262005at2759"/>
<dbReference type="Pfam" id="PF12799">
    <property type="entry name" value="LRR_4"/>
    <property type="match status" value="1"/>
</dbReference>
<dbReference type="CDD" id="cd21340">
    <property type="entry name" value="PPP1R42"/>
    <property type="match status" value="1"/>
</dbReference>
<dbReference type="Gene3D" id="3.80.10.10">
    <property type="entry name" value="Ribonuclease Inhibitor"/>
    <property type="match status" value="2"/>
</dbReference>
<name>Q5DEY4_SCHJA</name>
<protein>
    <submittedName>
        <fullName evidence="4">Protein phosphatase 1 regulatory subunit 42 isoform 2</fullName>
    </submittedName>
    <submittedName>
        <fullName evidence="3">SJCHGC06190 protein</fullName>
    </submittedName>
</protein>
<dbReference type="SMART" id="SM00369">
    <property type="entry name" value="LRR_TYP"/>
    <property type="match status" value="4"/>
</dbReference>
<organism evidence="3">
    <name type="scientific">Schistosoma japonicum</name>
    <name type="common">Blood fluke</name>
    <dbReference type="NCBI Taxonomy" id="6182"/>
    <lineage>
        <taxon>Eukaryota</taxon>
        <taxon>Metazoa</taxon>
        <taxon>Spiralia</taxon>
        <taxon>Lophotrochozoa</taxon>
        <taxon>Platyhelminthes</taxon>
        <taxon>Trematoda</taxon>
        <taxon>Digenea</taxon>
        <taxon>Strigeidida</taxon>
        <taxon>Schistosomatoidea</taxon>
        <taxon>Schistosomatidae</taxon>
        <taxon>Schistosoma</taxon>
    </lineage>
</organism>
<keyword evidence="5" id="KW-1185">Reference proteome</keyword>
<dbReference type="InterPro" id="IPR050836">
    <property type="entry name" value="SDS22/Internalin_LRR"/>
</dbReference>
<gene>
    <name evidence="4" type="ORF">EWB00_005054</name>
</gene>
<dbReference type="SMART" id="SM00365">
    <property type="entry name" value="LRR_SD22"/>
    <property type="match status" value="5"/>
</dbReference>
<evidence type="ECO:0000313" key="3">
    <source>
        <dbReference type="EMBL" id="AAW25622.1"/>
    </source>
</evidence>
<evidence type="ECO:0000256" key="1">
    <source>
        <dbReference type="ARBA" id="ARBA00022614"/>
    </source>
</evidence>
<sequence length="282" mass="32222">MVKSSVALLCKSTSTVKKRNITKTPEQYLKQISHLYLNSKNLDELGHEITLCQRLTVLYLYDNRLKSIPQYLNLSQLTHLYLQNNRISRIENLSSLGKLEKLFLSRNCINIIEGLEGLIRLQELRVDSQCLDPGESLVFDDRSLDSIANTLTYLDVSGNKLDSLQDLQNLHALISLNASNNSIQSINDLSISLNNWSNLKEFHIHGNPVMKTTRARDIIIVNARSLEVLDDKVISRSNRQFLENWNNYKGFNLELSECSRNSLITLGSESRLSDSLPREFLK</sequence>
<dbReference type="PANTHER" id="PTHR46652">
    <property type="entry name" value="LEUCINE-RICH REPEAT AND IQ DOMAIN-CONTAINING PROTEIN 1-RELATED"/>
    <property type="match status" value="1"/>
</dbReference>
<dbReference type="InterPro" id="IPR025875">
    <property type="entry name" value="Leu-rich_rpt_4"/>
</dbReference>
<proteinExistence type="evidence at transcript level"/>
<dbReference type="InterPro" id="IPR003591">
    <property type="entry name" value="Leu-rich_rpt_typical-subtyp"/>
</dbReference>
<dbReference type="Proteomes" id="UP000311919">
    <property type="component" value="Unassembled WGS sequence"/>
</dbReference>
<dbReference type="EMBL" id="AY813890">
    <property type="protein sequence ID" value="AAW25622.1"/>
    <property type="molecule type" value="mRNA"/>
</dbReference>
<dbReference type="InterPro" id="IPR001611">
    <property type="entry name" value="Leu-rich_rpt"/>
</dbReference>
<keyword evidence="1" id="KW-0433">Leucine-rich repeat</keyword>
<reference evidence="3" key="1">
    <citation type="submission" date="2004-11" db="EMBL/GenBank/DDBJ databases">
        <title>The full-length cDNA sequences of Schistosoma japonicum genes.</title>
        <authorList>
            <person name="Han Z."/>
        </authorList>
    </citation>
    <scope>NUCLEOTIDE SEQUENCE</scope>
</reference>
<dbReference type="InterPro" id="IPR032675">
    <property type="entry name" value="LRR_dom_sf"/>
</dbReference>
<dbReference type="STRING" id="6182.Q5DEY4"/>
<dbReference type="PANTHER" id="PTHR46652:SF3">
    <property type="entry name" value="LEUCINE-RICH REPEAT-CONTAINING PROTEIN 9"/>
    <property type="match status" value="1"/>
</dbReference>
<accession>Q5DEY4</accession>
<reference evidence="4 5" key="3">
    <citation type="submission" date="2019-03" db="EMBL/GenBank/DDBJ databases">
        <title>An improved genome assembly of the fluke Schistosoma japonicum.</title>
        <authorList>
            <person name="Hu W."/>
            <person name="Luo F."/>
            <person name="Yin M."/>
            <person name="Mo X."/>
            <person name="Sun C."/>
            <person name="Wu Q."/>
            <person name="Zhu B."/>
            <person name="Xiang M."/>
            <person name="Wang J."/>
            <person name="Wang Y."/>
            <person name="Zhang T."/>
            <person name="Xu B."/>
            <person name="Zheng H."/>
            <person name="Feng Z."/>
        </authorList>
    </citation>
    <scope>NUCLEOTIDE SEQUENCE [LARGE SCALE GENOMIC DNA]</scope>
    <source>
        <strain evidence="4">HuSjv2</strain>
        <tissue evidence="4">Worms</tissue>
    </source>
</reference>
<dbReference type="PROSITE" id="PS51450">
    <property type="entry name" value="LRR"/>
    <property type="match status" value="5"/>
</dbReference>
<dbReference type="Pfam" id="PF00560">
    <property type="entry name" value="LRR_1"/>
    <property type="match status" value="1"/>
</dbReference>
<dbReference type="EMBL" id="SKCS01000334">
    <property type="protein sequence ID" value="TNN10835.1"/>
    <property type="molecule type" value="Genomic_DNA"/>
</dbReference>
<evidence type="ECO:0000256" key="2">
    <source>
        <dbReference type="ARBA" id="ARBA00022737"/>
    </source>
</evidence>
<keyword evidence="2" id="KW-0677">Repeat</keyword>
<dbReference type="AlphaFoldDB" id="Q5DEY4"/>
<evidence type="ECO:0000313" key="4">
    <source>
        <dbReference type="EMBL" id="TNN10835.1"/>
    </source>
</evidence>
<dbReference type="SUPFAM" id="SSF52058">
    <property type="entry name" value="L domain-like"/>
    <property type="match status" value="1"/>
</dbReference>
<dbReference type="SMART" id="SM00364">
    <property type="entry name" value="LRR_BAC"/>
    <property type="match status" value="4"/>
</dbReference>